<feature type="region of interest" description="Disordered" evidence="1">
    <location>
        <begin position="29"/>
        <end position="65"/>
    </location>
</feature>
<dbReference type="CDD" id="cd10917">
    <property type="entry name" value="CE4_NodB_like_6s_7s"/>
    <property type="match status" value="1"/>
</dbReference>
<dbReference type="PANTHER" id="PTHR10587">
    <property type="entry name" value="GLYCOSYL TRANSFERASE-RELATED"/>
    <property type="match status" value="1"/>
</dbReference>
<dbReference type="GO" id="GO:0005975">
    <property type="term" value="P:carbohydrate metabolic process"/>
    <property type="evidence" value="ECO:0007669"/>
    <property type="project" value="InterPro"/>
</dbReference>
<reference evidence="3 4" key="1">
    <citation type="submission" date="2019-07" db="EMBL/GenBank/DDBJ databases">
        <title>Whole genome shotgun sequence of Cerasibacillus quisquiliarum NBRC 102429.</title>
        <authorList>
            <person name="Hosoyama A."/>
            <person name="Uohara A."/>
            <person name="Ohji S."/>
            <person name="Ichikawa N."/>
        </authorList>
    </citation>
    <scope>NUCLEOTIDE SEQUENCE [LARGE SCALE GENOMIC DNA]</scope>
    <source>
        <strain evidence="3 4">NBRC 102429</strain>
    </source>
</reference>
<protein>
    <submittedName>
        <fullName evidence="3">Polysaccharide deacetylase</fullName>
    </submittedName>
</protein>
<dbReference type="GO" id="GO:0016810">
    <property type="term" value="F:hydrolase activity, acting on carbon-nitrogen (but not peptide) bonds"/>
    <property type="evidence" value="ECO:0007669"/>
    <property type="project" value="InterPro"/>
</dbReference>
<dbReference type="Proteomes" id="UP000321491">
    <property type="component" value="Unassembled WGS sequence"/>
</dbReference>
<dbReference type="InterPro" id="IPR050248">
    <property type="entry name" value="Polysacc_deacetylase_ArnD"/>
</dbReference>
<dbReference type="AlphaFoldDB" id="A0A511UUL4"/>
<feature type="domain" description="NodB homology" evidence="2">
    <location>
        <begin position="86"/>
        <end position="266"/>
    </location>
</feature>
<dbReference type="EMBL" id="BJXW01000008">
    <property type="protein sequence ID" value="GEN30296.1"/>
    <property type="molecule type" value="Genomic_DNA"/>
</dbReference>
<comment type="caution">
    <text evidence="3">The sequence shown here is derived from an EMBL/GenBank/DDBJ whole genome shotgun (WGS) entry which is preliminary data.</text>
</comment>
<dbReference type="InterPro" id="IPR002509">
    <property type="entry name" value="NODB_dom"/>
</dbReference>
<evidence type="ECO:0000313" key="4">
    <source>
        <dbReference type="Proteomes" id="UP000321491"/>
    </source>
</evidence>
<sequence length="274" mass="32217">MRKIISYICLYLLLIGCQSEINLDEKHESVKYNHSPSEQQSKQTKQNQEEKNKSVERDAEEAVQATHRVDEHNWYIRPLNEQENEQVVLLTIDDAPDQFALEMAHILKEKNAGAIFFVNGHFLETKEQKEILKQIHQMGFVIGNHTYSHAYLPDISEEKQKEEIIRVNDLVEDITGERPAFFRAPFGANTDYSEQIIAEENMKMMNWSYGYDFQPEYMDKDRLTKIMLETELLHNGANILMHDRKWTKEALEDIVIGLREKGYEILDPHYLEVE</sequence>
<proteinExistence type="predicted"/>
<organism evidence="3 4">
    <name type="scientific">Cerasibacillus quisquiliarum</name>
    <dbReference type="NCBI Taxonomy" id="227865"/>
    <lineage>
        <taxon>Bacteria</taxon>
        <taxon>Bacillati</taxon>
        <taxon>Bacillota</taxon>
        <taxon>Bacilli</taxon>
        <taxon>Bacillales</taxon>
        <taxon>Bacillaceae</taxon>
        <taxon>Cerasibacillus</taxon>
    </lineage>
</organism>
<evidence type="ECO:0000313" key="3">
    <source>
        <dbReference type="EMBL" id="GEN30296.1"/>
    </source>
</evidence>
<feature type="compositionally biased region" description="Low complexity" evidence="1">
    <location>
        <begin position="37"/>
        <end position="46"/>
    </location>
</feature>
<dbReference type="SUPFAM" id="SSF88713">
    <property type="entry name" value="Glycoside hydrolase/deacetylase"/>
    <property type="match status" value="1"/>
</dbReference>
<evidence type="ECO:0000259" key="2">
    <source>
        <dbReference type="PROSITE" id="PS51677"/>
    </source>
</evidence>
<dbReference type="PROSITE" id="PS51677">
    <property type="entry name" value="NODB"/>
    <property type="match status" value="1"/>
</dbReference>
<dbReference type="OrthoDB" id="9806342at2"/>
<gene>
    <name evidence="3" type="ORF">CQU01_05340</name>
</gene>
<evidence type="ECO:0000256" key="1">
    <source>
        <dbReference type="SAM" id="MobiDB-lite"/>
    </source>
</evidence>
<feature type="compositionally biased region" description="Basic and acidic residues" evidence="1">
    <location>
        <begin position="47"/>
        <end position="57"/>
    </location>
</feature>
<dbReference type="InterPro" id="IPR011330">
    <property type="entry name" value="Glyco_hydro/deAcase_b/a-brl"/>
</dbReference>
<keyword evidence="4" id="KW-1185">Reference proteome</keyword>
<name>A0A511UUL4_9BACI</name>
<dbReference type="Gene3D" id="3.20.20.370">
    <property type="entry name" value="Glycoside hydrolase/deacetylase"/>
    <property type="match status" value="1"/>
</dbReference>
<dbReference type="RefSeq" id="WP_146935435.1">
    <property type="nucleotide sequence ID" value="NZ_BJXW01000008.1"/>
</dbReference>
<dbReference type="PROSITE" id="PS51257">
    <property type="entry name" value="PROKAR_LIPOPROTEIN"/>
    <property type="match status" value="1"/>
</dbReference>
<accession>A0A511UUL4</accession>
<dbReference type="Pfam" id="PF01522">
    <property type="entry name" value="Polysacc_deac_1"/>
    <property type="match status" value="1"/>
</dbReference>